<evidence type="ECO:0000256" key="3">
    <source>
        <dbReference type="ARBA" id="ARBA00022496"/>
    </source>
</evidence>
<keyword evidence="10" id="KW-1185">Reference proteome</keyword>
<feature type="transmembrane region" description="Helical" evidence="8">
    <location>
        <begin position="43"/>
        <end position="66"/>
    </location>
</feature>
<keyword evidence="4 8" id="KW-0812">Transmembrane</keyword>
<dbReference type="EMBL" id="JAPDFR010000002">
    <property type="protein sequence ID" value="KAK0389313.1"/>
    <property type="molecule type" value="Genomic_DNA"/>
</dbReference>
<evidence type="ECO:0000256" key="4">
    <source>
        <dbReference type="ARBA" id="ARBA00022692"/>
    </source>
</evidence>
<feature type="region of interest" description="Disordered" evidence="7">
    <location>
        <begin position="315"/>
        <end position="358"/>
    </location>
</feature>
<sequence>MSNKVFAVPIFLVVFRETLETVIIVSVLLAFLKQTLDALRRQVWVGMLSGFLICLIVAAALIGTFYGIGQNKWEANEYYVEGAFSLFAALIITVMGVALLRIGQMQEKWRVKLAQAIEAPLKDSKGPRAWFGRAMEKYSMFLLPFVTILREGIEAILFVSAVSFSAPATAIPLPAVLGLAVGGLVGYLIYKGGATARLQVFLVVSTCFLYIVAAGLFSRGVWYIQQQQWNKIVGGDSAELGMGPGSYDIDQSVWHVNCCSPEYNGGGGWGILNAIFGWTNSATYGSVISYNVYWIVVISGFLFLRYREAKGRGPFASIGKRSSDASDADSPAVTESNVGIPDKTATTTESGEVRRPST</sequence>
<dbReference type="PANTHER" id="PTHR31632:SF2">
    <property type="entry name" value="PLASMA MEMBRANE IRON PERMEASE"/>
    <property type="match status" value="1"/>
</dbReference>
<evidence type="ECO:0000256" key="2">
    <source>
        <dbReference type="ARBA" id="ARBA00008333"/>
    </source>
</evidence>
<evidence type="ECO:0000313" key="10">
    <source>
        <dbReference type="Proteomes" id="UP001175261"/>
    </source>
</evidence>
<keyword evidence="3" id="KW-0410">Iron transport</keyword>
<dbReference type="Pfam" id="PF03239">
    <property type="entry name" value="FTR1"/>
    <property type="match status" value="1"/>
</dbReference>
<keyword evidence="3" id="KW-0406">Ion transport</keyword>
<organism evidence="9 10">
    <name type="scientific">Sarocladium strictum</name>
    <name type="common">Black bundle disease fungus</name>
    <name type="synonym">Acremonium strictum</name>
    <dbReference type="NCBI Taxonomy" id="5046"/>
    <lineage>
        <taxon>Eukaryota</taxon>
        <taxon>Fungi</taxon>
        <taxon>Dikarya</taxon>
        <taxon>Ascomycota</taxon>
        <taxon>Pezizomycotina</taxon>
        <taxon>Sordariomycetes</taxon>
        <taxon>Hypocreomycetidae</taxon>
        <taxon>Hypocreales</taxon>
        <taxon>Sarocladiaceae</taxon>
        <taxon>Sarocladium</taxon>
    </lineage>
</organism>
<feature type="transmembrane region" description="Helical" evidence="8">
    <location>
        <begin position="170"/>
        <end position="190"/>
    </location>
</feature>
<proteinExistence type="inferred from homology"/>
<dbReference type="GO" id="GO:0033573">
    <property type="term" value="C:high-affinity iron permease complex"/>
    <property type="evidence" value="ECO:0007669"/>
    <property type="project" value="InterPro"/>
</dbReference>
<evidence type="ECO:0000256" key="6">
    <source>
        <dbReference type="ARBA" id="ARBA00023136"/>
    </source>
</evidence>
<dbReference type="InterPro" id="IPR004923">
    <property type="entry name" value="FTR1/Fip1/EfeU"/>
</dbReference>
<evidence type="ECO:0000256" key="8">
    <source>
        <dbReference type="SAM" id="Phobius"/>
    </source>
</evidence>
<feature type="transmembrane region" description="Helical" evidence="8">
    <location>
        <begin position="282"/>
        <end position="304"/>
    </location>
</feature>
<keyword evidence="3" id="KW-0813">Transport</keyword>
<evidence type="ECO:0000313" key="9">
    <source>
        <dbReference type="EMBL" id="KAK0389313.1"/>
    </source>
</evidence>
<dbReference type="Proteomes" id="UP001175261">
    <property type="component" value="Unassembled WGS sequence"/>
</dbReference>
<feature type="transmembrane region" description="Helical" evidence="8">
    <location>
        <begin position="141"/>
        <end position="164"/>
    </location>
</feature>
<comment type="caution">
    <text evidence="9">The sequence shown here is derived from an EMBL/GenBank/DDBJ whole genome shotgun (WGS) entry which is preliminary data.</text>
</comment>
<dbReference type="AlphaFoldDB" id="A0AA39L9S4"/>
<protein>
    <submittedName>
        <fullName evidence="9">Uncharacterized protein</fullName>
    </submittedName>
</protein>
<evidence type="ECO:0000256" key="5">
    <source>
        <dbReference type="ARBA" id="ARBA00022989"/>
    </source>
</evidence>
<keyword evidence="3" id="KW-0408">Iron</keyword>
<name>A0AA39L9S4_SARSR</name>
<keyword evidence="6 8" id="KW-0472">Membrane</keyword>
<evidence type="ECO:0000256" key="7">
    <source>
        <dbReference type="SAM" id="MobiDB-lite"/>
    </source>
</evidence>
<feature type="transmembrane region" description="Helical" evidence="8">
    <location>
        <begin position="78"/>
        <end position="100"/>
    </location>
</feature>
<dbReference type="PANTHER" id="PTHR31632">
    <property type="entry name" value="IRON TRANSPORTER FTH1"/>
    <property type="match status" value="1"/>
</dbReference>
<keyword evidence="5 8" id="KW-1133">Transmembrane helix</keyword>
<evidence type="ECO:0000256" key="1">
    <source>
        <dbReference type="ARBA" id="ARBA00004141"/>
    </source>
</evidence>
<comment type="similarity">
    <text evidence="2">Belongs to the oxidase-dependent Fe transporter (OFeT) (TC 9.A.10.1) family.</text>
</comment>
<feature type="transmembrane region" description="Helical" evidence="8">
    <location>
        <begin position="6"/>
        <end position="31"/>
    </location>
</feature>
<accession>A0AA39L9S4</accession>
<gene>
    <name evidence="9" type="ORF">NLU13_2888</name>
</gene>
<feature type="transmembrane region" description="Helical" evidence="8">
    <location>
        <begin position="202"/>
        <end position="224"/>
    </location>
</feature>
<dbReference type="GO" id="GO:0015093">
    <property type="term" value="F:ferrous iron transmembrane transporter activity"/>
    <property type="evidence" value="ECO:0007669"/>
    <property type="project" value="TreeGrafter"/>
</dbReference>
<reference evidence="9" key="1">
    <citation type="submission" date="2022-10" db="EMBL/GenBank/DDBJ databases">
        <title>Determination and structural analysis of whole genome sequence of Sarocladium strictum F4-1.</title>
        <authorList>
            <person name="Hu L."/>
            <person name="Jiang Y."/>
        </authorList>
    </citation>
    <scope>NUCLEOTIDE SEQUENCE</scope>
    <source>
        <strain evidence="9">F4-1</strain>
    </source>
</reference>
<comment type="subcellular location">
    <subcellularLocation>
        <location evidence="1">Membrane</location>
        <topology evidence="1">Multi-pass membrane protein</topology>
    </subcellularLocation>
</comment>